<dbReference type="InterPro" id="IPR007248">
    <property type="entry name" value="Mpv17_PMP22"/>
</dbReference>
<dbReference type="Proteomes" id="UP000799779">
    <property type="component" value="Unassembled WGS sequence"/>
</dbReference>
<evidence type="ECO:0000313" key="9">
    <source>
        <dbReference type="Proteomes" id="UP000799779"/>
    </source>
</evidence>
<dbReference type="Pfam" id="PF04117">
    <property type="entry name" value="Mpv17_PMP22"/>
    <property type="match status" value="1"/>
</dbReference>
<comment type="similarity">
    <text evidence="2 6">Belongs to the peroxisomal membrane protein PXMP2/4 family.</text>
</comment>
<evidence type="ECO:0000256" key="3">
    <source>
        <dbReference type="ARBA" id="ARBA00022692"/>
    </source>
</evidence>
<feature type="transmembrane region" description="Helical" evidence="6">
    <location>
        <begin position="101"/>
        <end position="122"/>
    </location>
</feature>
<accession>A0A6A5WE55</accession>
<evidence type="ECO:0000256" key="6">
    <source>
        <dbReference type="RuleBase" id="RU363053"/>
    </source>
</evidence>
<keyword evidence="5 6" id="KW-0472">Membrane</keyword>
<sequence length="323" mass="34458">MSVKFEKETIKTTTGAAASAAAGVAGEKGDFVHEVGQALTKGAGPNGYLAAYLKQLQKNPLRTKMLTSGTLSGLQEFLASWIAHDRSKSGHYFTSRVPKMAIYGAFISAPIGHVLITILQKLFRGRTSLKAKILQILVSNLIVSPIQNTIYLVSMAIIAGARTFHQVKATVKAGFMPVMKVSWVVSPISLAFAQKFLPEHTWVPFFNIIGFIIGTYINSHTKKKRLAALRRKHYGDSSGRGPSGRPGDDFDRRPSQGPGGYDTKGPGGYDTKGPGAYDPKGPGGYDTKGPGGYDPKGPGGYDTKGPGVYDPKGPAGYDTKGGY</sequence>
<evidence type="ECO:0008006" key="10">
    <source>
        <dbReference type="Google" id="ProtNLM"/>
    </source>
</evidence>
<keyword evidence="4 6" id="KW-1133">Transmembrane helix</keyword>
<feature type="region of interest" description="Disordered" evidence="7">
    <location>
        <begin position="232"/>
        <end position="323"/>
    </location>
</feature>
<evidence type="ECO:0000256" key="2">
    <source>
        <dbReference type="ARBA" id="ARBA00006824"/>
    </source>
</evidence>
<reference evidence="8" key="1">
    <citation type="journal article" date="2020" name="Stud. Mycol.">
        <title>101 Dothideomycetes genomes: a test case for predicting lifestyles and emergence of pathogens.</title>
        <authorList>
            <person name="Haridas S."/>
            <person name="Albert R."/>
            <person name="Binder M."/>
            <person name="Bloem J."/>
            <person name="Labutti K."/>
            <person name="Salamov A."/>
            <person name="Andreopoulos B."/>
            <person name="Baker S."/>
            <person name="Barry K."/>
            <person name="Bills G."/>
            <person name="Bluhm B."/>
            <person name="Cannon C."/>
            <person name="Castanera R."/>
            <person name="Culley D."/>
            <person name="Daum C."/>
            <person name="Ezra D."/>
            <person name="Gonzalez J."/>
            <person name="Henrissat B."/>
            <person name="Kuo A."/>
            <person name="Liang C."/>
            <person name="Lipzen A."/>
            <person name="Lutzoni F."/>
            <person name="Magnuson J."/>
            <person name="Mondo S."/>
            <person name="Nolan M."/>
            <person name="Ohm R."/>
            <person name="Pangilinan J."/>
            <person name="Park H.-J."/>
            <person name="Ramirez L."/>
            <person name="Alfaro M."/>
            <person name="Sun H."/>
            <person name="Tritt A."/>
            <person name="Yoshinaga Y."/>
            <person name="Zwiers L.-H."/>
            <person name="Turgeon B."/>
            <person name="Goodwin S."/>
            <person name="Spatafora J."/>
            <person name="Crous P."/>
            <person name="Grigoriev I."/>
        </authorList>
    </citation>
    <scope>NUCLEOTIDE SEQUENCE</scope>
    <source>
        <strain evidence="8">CBS 123094</strain>
    </source>
</reference>
<evidence type="ECO:0000256" key="5">
    <source>
        <dbReference type="ARBA" id="ARBA00023136"/>
    </source>
</evidence>
<comment type="subcellular location">
    <subcellularLocation>
        <location evidence="1">Membrane</location>
        <topology evidence="1">Multi-pass membrane protein</topology>
    </subcellularLocation>
</comment>
<evidence type="ECO:0000256" key="4">
    <source>
        <dbReference type="ARBA" id="ARBA00022989"/>
    </source>
</evidence>
<name>A0A6A5WE55_9PLEO</name>
<protein>
    <recommendedName>
        <fullName evidence="10">Integral membrane protein</fullName>
    </recommendedName>
</protein>
<feature type="transmembrane region" description="Helical" evidence="6">
    <location>
        <begin position="142"/>
        <end position="161"/>
    </location>
</feature>
<feature type="compositionally biased region" description="Low complexity" evidence="7">
    <location>
        <begin position="236"/>
        <end position="245"/>
    </location>
</feature>
<feature type="compositionally biased region" description="Gly residues" evidence="7">
    <location>
        <begin position="257"/>
        <end position="270"/>
    </location>
</feature>
<dbReference type="GO" id="GO:0005778">
    <property type="term" value="C:peroxisomal membrane"/>
    <property type="evidence" value="ECO:0007669"/>
    <property type="project" value="TreeGrafter"/>
</dbReference>
<dbReference type="OrthoDB" id="860at2759"/>
<evidence type="ECO:0000256" key="1">
    <source>
        <dbReference type="ARBA" id="ARBA00004141"/>
    </source>
</evidence>
<dbReference type="PANTHER" id="PTHR11266:SF93">
    <property type="entry name" value="INTEGRAL MEMBRANE PROTEIN 25D9-6"/>
    <property type="match status" value="1"/>
</dbReference>
<feature type="compositionally biased region" description="Gly residues" evidence="7">
    <location>
        <begin position="281"/>
        <end position="302"/>
    </location>
</feature>
<evidence type="ECO:0000256" key="7">
    <source>
        <dbReference type="SAM" id="MobiDB-lite"/>
    </source>
</evidence>
<feature type="transmembrane region" description="Helical" evidence="6">
    <location>
        <begin position="200"/>
        <end position="217"/>
    </location>
</feature>
<keyword evidence="9" id="KW-1185">Reference proteome</keyword>
<dbReference type="PANTHER" id="PTHR11266">
    <property type="entry name" value="PEROXISOMAL MEMBRANE PROTEIN 2, PXMP2 MPV17"/>
    <property type="match status" value="1"/>
</dbReference>
<evidence type="ECO:0000313" key="8">
    <source>
        <dbReference type="EMBL" id="KAF1999902.1"/>
    </source>
</evidence>
<keyword evidence="3 6" id="KW-0812">Transmembrane</keyword>
<gene>
    <name evidence="8" type="ORF">P154DRAFT_522973</name>
</gene>
<dbReference type="AlphaFoldDB" id="A0A6A5WE55"/>
<organism evidence="8 9">
    <name type="scientific">Amniculicola lignicola CBS 123094</name>
    <dbReference type="NCBI Taxonomy" id="1392246"/>
    <lineage>
        <taxon>Eukaryota</taxon>
        <taxon>Fungi</taxon>
        <taxon>Dikarya</taxon>
        <taxon>Ascomycota</taxon>
        <taxon>Pezizomycotina</taxon>
        <taxon>Dothideomycetes</taxon>
        <taxon>Pleosporomycetidae</taxon>
        <taxon>Pleosporales</taxon>
        <taxon>Amniculicolaceae</taxon>
        <taxon>Amniculicola</taxon>
    </lineage>
</organism>
<dbReference type="EMBL" id="ML977592">
    <property type="protein sequence ID" value="KAF1999902.1"/>
    <property type="molecule type" value="Genomic_DNA"/>
</dbReference>
<proteinExistence type="inferred from homology"/>